<evidence type="ECO:0000256" key="1">
    <source>
        <dbReference type="ARBA" id="ARBA00004123"/>
    </source>
</evidence>
<evidence type="ECO:0000313" key="13">
    <source>
        <dbReference type="EMBL" id="ATZ56350.1"/>
    </source>
</evidence>
<dbReference type="PROSITE" id="PS51038">
    <property type="entry name" value="BAH"/>
    <property type="match status" value="1"/>
</dbReference>
<reference evidence="13 14" key="1">
    <citation type="journal article" date="2011" name="PLoS Genet.">
        <title>Genomic analysis of the necrotrophic fungal pathogens Sclerotinia sclerotiorum and Botrytis cinerea.</title>
        <authorList>
            <person name="Amselem J."/>
            <person name="Cuomo C.A."/>
            <person name="van Kan J.A."/>
            <person name="Viaud M."/>
            <person name="Benito E.P."/>
            <person name="Couloux A."/>
            <person name="Coutinho P.M."/>
            <person name="de Vries R.P."/>
            <person name="Dyer P.S."/>
            <person name="Fillinger S."/>
            <person name="Fournier E."/>
            <person name="Gout L."/>
            <person name="Hahn M."/>
            <person name="Kohn L."/>
            <person name="Lapalu N."/>
            <person name="Plummer K.M."/>
            <person name="Pradier J.M."/>
            <person name="Quevillon E."/>
            <person name="Sharon A."/>
            <person name="Simon A."/>
            <person name="ten Have A."/>
            <person name="Tudzynski B."/>
            <person name="Tudzynski P."/>
            <person name="Wincker P."/>
            <person name="Andrew M."/>
            <person name="Anthouard V."/>
            <person name="Beever R.E."/>
            <person name="Beffa R."/>
            <person name="Benoit I."/>
            <person name="Bouzid O."/>
            <person name="Brault B."/>
            <person name="Chen Z."/>
            <person name="Choquer M."/>
            <person name="Collemare J."/>
            <person name="Cotton P."/>
            <person name="Danchin E.G."/>
            <person name="Da Silva C."/>
            <person name="Gautier A."/>
            <person name="Giraud C."/>
            <person name="Giraud T."/>
            <person name="Gonzalez C."/>
            <person name="Grossetete S."/>
            <person name="Guldener U."/>
            <person name="Henrissat B."/>
            <person name="Howlett B.J."/>
            <person name="Kodira C."/>
            <person name="Kretschmer M."/>
            <person name="Lappartient A."/>
            <person name="Leroch M."/>
            <person name="Levis C."/>
            <person name="Mauceli E."/>
            <person name="Neuveglise C."/>
            <person name="Oeser B."/>
            <person name="Pearson M."/>
            <person name="Poulain J."/>
            <person name="Poussereau N."/>
            <person name="Quesneville H."/>
            <person name="Rascle C."/>
            <person name="Schumacher J."/>
            <person name="Segurens B."/>
            <person name="Sexton A."/>
            <person name="Silva E."/>
            <person name="Sirven C."/>
            <person name="Soanes D.M."/>
            <person name="Talbot N.J."/>
            <person name="Templeton M."/>
            <person name="Yandava C."/>
            <person name="Yarden O."/>
            <person name="Zeng Q."/>
            <person name="Rollins J.A."/>
            <person name="Lebrun M.H."/>
            <person name="Dickman M."/>
        </authorList>
    </citation>
    <scope>NUCLEOTIDE SEQUENCE [LARGE SCALE GENOMIC DNA]</scope>
    <source>
        <strain evidence="13 14">B05.10</strain>
    </source>
</reference>
<dbReference type="KEGG" id="bfu:BCIN_13g01910"/>
<evidence type="ECO:0000256" key="3">
    <source>
        <dbReference type="ARBA" id="ARBA00022679"/>
    </source>
</evidence>
<organism evidence="13 14">
    <name type="scientific">Botryotinia fuckeliana (strain B05.10)</name>
    <name type="common">Noble rot fungus</name>
    <name type="synonym">Botrytis cinerea</name>
    <dbReference type="NCBI Taxonomy" id="332648"/>
    <lineage>
        <taxon>Eukaryota</taxon>
        <taxon>Fungi</taxon>
        <taxon>Dikarya</taxon>
        <taxon>Ascomycota</taxon>
        <taxon>Pezizomycotina</taxon>
        <taxon>Leotiomycetes</taxon>
        <taxon>Helotiales</taxon>
        <taxon>Sclerotiniaceae</taxon>
        <taxon>Botrytis</taxon>
    </lineage>
</organism>
<dbReference type="GO" id="GO:0003682">
    <property type="term" value="F:chromatin binding"/>
    <property type="evidence" value="ECO:0007669"/>
    <property type="project" value="InterPro"/>
</dbReference>
<feature type="compositionally biased region" description="Polar residues" evidence="11">
    <location>
        <begin position="81"/>
        <end position="94"/>
    </location>
</feature>
<evidence type="ECO:0000256" key="10">
    <source>
        <dbReference type="SAM" id="Coils"/>
    </source>
</evidence>
<feature type="active site" evidence="7">
    <location>
        <position position="731"/>
    </location>
</feature>
<comment type="subcellular location">
    <subcellularLocation>
        <location evidence="1">Nucleus</location>
    </subcellularLocation>
</comment>
<keyword evidence="10" id="KW-0175">Coiled coil</keyword>
<protein>
    <recommendedName>
        <fullName evidence="9">Cytosine-specific methyltransferase</fullName>
        <ecNumber evidence="9">2.1.1.37</ecNumber>
    </recommendedName>
</protein>
<evidence type="ECO:0000256" key="11">
    <source>
        <dbReference type="SAM" id="MobiDB-lite"/>
    </source>
</evidence>
<dbReference type="InterPro" id="IPR018117">
    <property type="entry name" value="C5_DNA_meth_AS"/>
</dbReference>
<gene>
    <name evidence="13" type="ORF">BCIN_13g01910</name>
</gene>
<dbReference type="GO" id="GO:0044027">
    <property type="term" value="P:negative regulation of gene expression via chromosomal CpG island methylation"/>
    <property type="evidence" value="ECO:0007669"/>
    <property type="project" value="TreeGrafter"/>
</dbReference>
<evidence type="ECO:0000256" key="6">
    <source>
        <dbReference type="ARBA" id="ARBA00023242"/>
    </source>
</evidence>
<evidence type="ECO:0000256" key="8">
    <source>
        <dbReference type="RuleBase" id="RU000416"/>
    </source>
</evidence>
<evidence type="ECO:0000256" key="2">
    <source>
        <dbReference type="ARBA" id="ARBA00022603"/>
    </source>
</evidence>
<dbReference type="SUPFAM" id="SSF53335">
    <property type="entry name" value="S-adenosyl-L-methionine-dependent methyltransferases"/>
    <property type="match status" value="1"/>
</dbReference>
<dbReference type="SMART" id="SM00439">
    <property type="entry name" value="BAH"/>
    <property type="match status" value="1"/>
</dbReference>
<keyword evidence="6" id="KW-0539">Nucleus</keyword>
<feature type="region of interest" description="Disordered" evidence="11">
    <location>
        <begin position="1141"/>
        <end position="1270"/>
    </location>
</feature>
<dbReference type="PANTHER" id="PTHR10629:SF52">
    <property type="entry name" value="DNA (CYTOSINE-5)-METHYLTRANSFERASE 1"/>
    <property type="match status" value="1"/>
</dbReference>
<dbReference type="PANTHER" id="PTHR10629">
    <property type="entry name" value="CYTOSINE-SPECIFIC METHYLTRANSFERASE"/>
    <property type="match status" value="1"/>
</dbReference>
<dbReference type="GO" id="GO:0032259">
    <property type="term" value="P:methylation"/>
    <property type="evidence" value="ECO:0007669"/>
    <property type="project" value="UniProtKB-KW"/>
</dbReference>
<reference evidence="13 14" key="3">
    <citation type="journal article" date="2017" name="Mol. Plant Pathol.">
        <title>A gapless genome sequence of the fungus Botrytis cinerea.</title>
        <authorList>
            <person name="Van Kan J.A."/>
            <person name="Stassen J.H."/>
            <person name="Mosbach A."/>
            <person name="Van Der Lee T.A."/>
            <person name="Faino L."/>
            <person name="Farmer A.D."/>
            <person name="Papasotiriou D.G."/>
            <person name="Zhou S."/>
            <person name="Seidl M.F."/>
            <person name="Cottam E."/>
            <person name="Edel D."/>
            <person name="Hahn M."/>
            <person name="Schwartz D.C."/>
            <person name="Dietrich R.A."/>
            <person name="Widdison S."/>
            <person name="Scalliet G."/>
        </authorList>
    </citation>
    <scope>NUCLEOTIDE SEQUENCE [LARGE SCALE GENOMIC DNA]</scope>
    <source>
        <strain evidence="13 14">B05.10</strain>
    </source>
</reference>
<name>A0A384K0J9_BOTFB</name>
<reference evidence="13 14" key="2">
    <citation type="journal article" date="2012" name="Eukaryot. Cell">
        <title>Genome update of Botrytis cinerea strains B05.10 and T4.</title>
        <authorList>
            <person name="Staats M."/>
            <person name="van Kan J.A."/>
        </authorList>
    </citation>
    <scope>NUCLEOTIDE SEQUENCE [LARGE SCALE GENOMIC DNA]</scope>
    <source>
        <strain evidence="13 14">B05.10</strain>
    </source>
</reference>
<evidence type="ECO:0000256" key="5">
    <source>
        <dbReference type="ARBA" id="ARBA00023125"/>
    </source>
</evidence>
<dbReference type="GeneID" id="5435921"/>
<dbReference type="OrthoDB" id="5376140at2759"/>
<dbReference type="Proteomes" id="UP000001798">
    <property type="component" value="Chromosome 13"/>
</dbReference>
<feature type="compositionally biased region" description="Acidic residues" evidence="11">
    <location>
        <begin position="1246"/>
        <end position="1270"/>
    </location>
</feature>
<dbReference type="PROSITE" id="PS00094">
    <property type="entry name" value="C5_MTASE_1"/>
    <property type="match status" value="1"/>
</dbReference>
<evidence type="ECO:0000256" key="4">
    <source>
        <dbReference type="ARBA" id="ARBA00022691"/>
    </source>
</evidence>
<feature type="region of interest" description="Disordered" evidence="11">
    <location>
        <begin position="77"/>
        <end position="96"/>
    </location>
</feature>
<feature type="compositionally biased region" description="Acidic residues" evidence="11">
    <location>
        <begin position="1153"/>
        <end position="1218"/>
    </location>
</feature>
<comment type="catalytic activity">
    <reaction evidence="9">
        <text>a 2'-deoxycytidine in DNA + S-adenosyl-L-methionine = a 5-methyl-2'-deoxycytidine in DNA + S-adenosyl-L-homocysteine + H(+)</text>
        <dbReference type="Rhea" id="RHEA:13681"/>
        <dbReference type="Rhea" id="RHEA-COMP:11369"/>
        <dbReference type="Rhea" id="RHEA-COMP:11370"/>
        <dbReference type="ChEBI" id="CHEBI:15378"/>
        <dbReference type="ChEBI" id="CHEBI:57856"/>
        <dbReference type="ChEBI" id="CHEBI:59789"/>
        <dbReference type="ChEBI" id="CHEBI:85452"/>
        <dbReference type="ChEBI" id="CHEBI:85454"/>
        <dbReference type="EC" id="2.1.1.37"/>
    </reaction>
</comment>
<dbReference type="InterPro" id="IPR001025">
    <property type="entry name" value="BAH_dom"/>
</dbReference>
<dbReference type="Pfam" id="PF01426">
    <property type="entry name" value="BAH"/>
    <property type="match status" value="1"/>
</dbReference>
<dbReference type="GO" id="GO:0005634">
    <property type="term" value="C:nucleus"/>
    <property type="evidence" value="ECO:0007669"/>
    <property type="project" value="UniProtKB-SubCell"/>
</dbReference>
<evidence type="ECO:0000259" key="12">
    <source>
        <dbReference type="PROSITE" id="PS51038"/>
    </source>
</evidence>
<proteinExistence type="inferred from homology"/>
<dbReference type="Pfam" id="PF00145">
    <property type="entry name" value="DNA_methylase"/>
    <property type="match status" value="1"/>
</dbReference>
<dbReference type="RefSeq" id="XP_024552518.1">
    <property type="nucleotide sequence ID" value="XM_024696705.1"/>
</dbReference>
<feature type="coiled-coil region" evidence="10">
    <location>
        <begin position="608"/>
        <end position="635"/>
    </location>
</feature>
<evidence type="ECO:0000256" key="7">
    <source>
        <dbReference type="PROSITE-ProRule" id="PRU01016"/>
    </source>
</evidence>
<feature type="compositionally biased region" description="Polar residues" evidence="11">
    <location>
        <begin position="1143"/>
        <end position="1152"/>
    </location>
</feature>
<keyword evidence="14" id="KW-1185">Reference proteome</keyword>
<dbReference type="InterPro" id="IPR043151">
    <property type="entry name" value="BAH_sf"/>
</dbReference>
<feature type="compositionally biased region" description="Acidic residues" evidence="11">
    <location>
        <begin position="1092"/>
        <end position="1101"/>
    </location>
</feature>
<keyword evidence="2 7" id="KW-0489">Methyltransferase</keyword>
<dbReference type="InterPro" id="IPR050390">
    <property type="entry name" value="C5-Methyltransferase"/>
</dbReference>
<dbReference type="EC" id="2.1.1.37" evidence="9"/>
<dbReference type="EMBL" id="CP009817">
    <property type="protein sequence ID" value="ATZ56350.1"/>
    <property type="molecule type" value="Genomic_DNA"/>
</dbReference>
<dbReference type="Gene3D" id="3.40.50.150">
    <property type="entry name" value="Vaccinia Virus protein VP39"/>
    <property type="match status" value="1"/>
</dbReference>
<dbReference type="Gene3D" id="3.90.120.10">
    <property type="entry name" value="DNA Methylase, subunit A, domain 2"/>
    <property type="match status" value="1"/>
</dbReference>
<evidence type="ECO:0000256" key="9">
    <source>
        <dbReference type="RuleBase" id="RU000417"/>
    </source>
</evidence>
<sequence>MEFLSGLEFRRKFAQLFEINPSLTNTEAYTILEANSFDVPKTCLEISEKTQESAQEGEFRIPKIALEQLEARETLAKKVKSSQTPEQSQPSIFINNKLPDQEVYDSKIPQVKLREIIEIDDSEDETNQEIVVDDGQNVAQNSADSGTNGSDQAVAGWKRELSDIEMFDDSDVDNASPEDESDSEIDYGSQHLRSAFDPHMKSVEKLKESKQPKSNKSAKSFKPETCTTRFVSMIGGTLFYRELRPIRISEDQTLVESGYKEYREGIVSALDSEKKFLHESLDNLIECQAKCQAGDSVLVQNAEIKSKVHCALIVHLYKEDEVSMAHVRYFERGCDTIIGEAACPRQLFVTSRCANILKTEIKAKIRVDFRGESDNAGGSEIHLIEEEYHRSADRYFYRFRYDISSESFTEVEEIVKKDQKTLVEECECCSLKKVMCEEKHRPLRILNFDEEQKVATRFIYKGTRYELKDFVYFILKPTSGSRGPHPYNIGQIKDARITSLRGQLDVQLTVDNYERYDDYFQPKRPEEGGVNVPFPIHDNRRVFRWNSKLVNPKDLDGHCFVRHIHHIDDLNNYKDLDDTFWVQDYIPYNLKKDSITVEDLKLMPKEHLTYLKVNKQRLERERKQEMNKMHGTKLNTLDVFSGAGGLSQGLHESGVIGNSYAIESDTAACQTFAKNFPSAIVYNYDANKFLERAMKIDAGYVEGIAYDIAGNLMPKMPAKGDIDMIVGGPPCQGWSRANRKNNPNKILKEPICPMREAIATFLSYVDFYRPKYFLLENVPGIKHHPLNGNDIPSYSPDRGPLKNGAMKFIFRFLTSLGYQCQHATLQAGAYGVPSSRKRVIIWACLPGHKLPKYPEPTNVFKSVPRNPPYLRRSAPHWPINIGDCISDLSLIGVENPHEETKHSTSKNKKNVGSGKQICASTPRSEYQRRVQNSDSCQPLHNHVTGRISVRQNERVRTVPLEAGADYRRMDEKLMTKAMREVLEEMRKNKNYRNKKLEGKYGRLSVDDLFKIFTTTRDKWTLHPYLPRVFTTRELARGMGFPDSFVWDMVITKLSDVLKQIGNAVPPPFARALGNELRKVLQESEYNNRESKDDEDMIDEDEIATHDQTNQKMDIAEEILAMSETDSDEEIDYLITAQLERRFNQSTDNQTDAGSEDEDEKNSDADGEVSGESDVDIDGDMEDREDQNDLESEDENESNWSTDEEILNESEVDADEDMEGQVGQGILKFEDEIEQDLDTDERMSEGSDIDADEDMEGGDDLESADEDDMNGAICSEEECVVSTIMQMEERINTGGSRDDAIVIDDSE</sequence>
<comment type="similarity">
    <text evidence="7 8">Belongs to the class I-like SAM-binding methyltransferase superfamily. C5-methyltransferase family.</text>
</comment>
<accession>A0A384K0J9</accession>
<dbReference type="GO" id="GO:0003886">
    <property type="term" value="F:DNA (cytosine-5-)-methyltransferase activity"/>
    <property type="evidence" value="ECO:0007669"/>
    <property type="project" value="UniProtKB-EC"/>
</dbReference>
<keyword evidence="3 7" id="KW-0808">Transferase</keyword>
<dbReference type="NCBIfam" id="TIGR00675">
    <property type="entry name" value="dcm"/>
    <property type="match status" value="1"/>
</dbReference>
<dbReference type="PROSITE" id="PS51679">
    <property type="entry name" value="SAM_MT_C5"/>
    <property type="match status" value="1"/>
</dbReference>
<dbReference type="GO" id="GO:0003677">
    <property type="term" value="F:DNA binding"/>
    <property type="evidence" value="ECO:0007669"/>
    <property type="project" value="UniProtKB-KW"/>
</dbReference>
<feature type="region of interest" description="Disordered" evidence="11">
    <location>
        <begin position="896"/>
        <end position="939"/>
    </location>
</feature>
<dbReference type="Gene3D" id="2.30.30.490">
    <property type="match status" value="2"/>
</dbReference>
<dbReference type="PRINTS" id="PR00105">
    <property type="entry name" value="C5METTRFRASE"/>
</dbReference>
<dbReference type="VEuPathDB" id="FungiDB:Bcin13g01910"/>
<dbReference type="InterPro" id="IPR029063">
    <property type="entry name" value="SAM-dependent_MTases_sf"/>
</dbReference>
<feature type="compositionally biased region" description="Polar residues" evidence="11">
    <location>
        <begin position="918"/>
        <end position="938"/>
    </location>
</feature>
<feature type="region of interest" description="Disordered" evidence="11">
    <location>
        <begin position="1083"/>
        <end position="1107"/>
    </location>
</feature>
<evidence type="ECO:0000313" key="14">
    <source>
        <dbReference type="Proteomes" id="UP000001798"/>
    </source>
</evidence>
<keyword evidence="4 7" id="KW-0949">S-adenosyl-L-methionine</keyword>
<keyword evidence="5" id="KW-0238">DNA-binding</keyword>
<dbReference type="InterPro" id="IPR001525">
    <property type="entry name" value="C5_MeTfrase"/>
</dbReference>
<feature type="domain" description="BAH" evidence="12">
    <location>
        <begin position="289"/>
        <end position="412"/>
    </location>
</feature>